<proteinExistence type="predicted"/>
<evidence type="ECO:0000256" key="2">
    <source>
        <dbReference type="ARBA" id="ARBA00022723"/>
    </source>
</evidence>
<evidence type="ECO:0000256" key="1">
    <source>
        <dbReference type="ARBA" id="ARBA00001968"/>
    </source>
</evidence>
<organism evidence="5">
    <name type="scientific">Ananas comosus var. bracteatus</name>
    <name type="common">red pineapple</name>
    <dbReference type="NCBI Taxonomy" id="296719"/>
    <lineage>
        <taxon>Eukaryota</taxon>
        <taxon>Viridiplantae</taxon>
        <taxon>Streptophyta</taxon>
        <taxon>Embryophyta</taxon>
        <taxon>Tracheophyta</taxon>
        <taxon>Spermatophyta</taxon>
        <taxon>Magnoliopsida</taxon>
        <taxon>Liliopsida</taxon>
        <taxon>Poales</taxon>
        <taxon>Bromeliaceae</taxon>
        <taxon>Bromelioideae</taxon>
        <taxon>Ananas</taxon>
    </lineage>
</organism>
<protein>
    <recommendedName>
        <fullName evidence="4">DDE Tnp4 domain-containing protein</fullName>
    </recommendedName>
</protein>
<dbReference type="EMBL" id="LR862134">
    <property type="protein sequence ID" value="CAD1839497.1"/>
    <property type="molecule type" value="Genomic_DNA"/>
</dbReference>
<evidence type="ECO:0000256" key="3">
    <source>
        <dbReference type="SAM" id="MobiDB-lite"/>
    </source>
</evidence>
<feature type="compositionally biased region" description="Low complexity" evidence="3">
    <location>
        <begin position="132"/>
        <end position="143"/>
    </location>
</feature>
<gene>
    <name evidence="5" type="ORF">CB5_LOCUS22708</name>
</gene>
<feature type="region of interest" description="Disordered" evidence="3">
    <location>
        <begin position="1"/>
        <end position="38"/>
    </location>
</feature>
<dbReference type="InterPro" id="IPR027806">
    <property type="entry name" value="HARBI1_dom"/>
</dbReference>
<evidence type="ECO:0000259" key="4">
    <source>
        <dbReference type="Pfam" id="PF13359"/>
    </source>
</evidence>
<feature type="compositionally biased region" description="Low complexity" evidence="3">
    <location>
        <begin position="1"/>
        <end position="11"/>
    </location>
</feature>
<comment type="cofactor">
    <cofactor evidence="1">
        <name>a divalent metal cation</name>
        <dbReference type="ChEBI" id="CHEBI:60240"/>
    </cofactor>
</comment>
<feature type="compositionally biased region" description="Basic residues" evidence="3">
    <location>
        <begin position="12"/>
        <end position="23"/>
    </location>
</feature>
<feature type="region of interest" description="Disordered" evidence="3">
    <location>
        <begin position="132"/>
        <end position="210"/>
    </location>
</feature>
<name>A0A6V7Q9C8_ANACO</name>
<dbReference type="GO" id="GO:0046872">
    <property type="term" value="F:metal ion binding"/>
    <property type="evidence" value="ECO:0007669"/>
    <property type="project" value="UniProtKB-KW"/>
</dbReference>
<sequence length="428" mass="46781">MKAGGTTTTTTQKKKKKKSKKRVSSAASSSSCSSPPLTASQLTPLFSLLSSSVSLSLRFLSLHDLLLLPSQTLSLDSSLHAAALSLSRLLSLLPLSLQTLTLTTLSLAPLLLPPPPPPLSLSPFLLALSPSLNPNSHNSHNSPSFPPPRPQARRRPLPPRPRRALPRRRPPLRPPLPRRRLPRLLRGLPRRRRPNQPPLRPRRRPPSCRPWLLRHGPPNCCGALGFARFPVEGAVKAGAVVAQGLVDSDGRFLDVSVGWPNSMTPAEIVPQTKLYKAQSAILATGPSVELSGSSVPRYIIGPSCCPLLPWLVTPFGKHDSEPNSSKCGIFNHVHARGTELAEGAFRLVKARWRLLSTTWKEECADALPYVVIAGCLLHNYLIKRDEPLLDEVEVGVEEEGFPDFEERGDEVGERIREVIASHLNAISQ</sequence>
<evidence type="ECO:0000313" key="5">
    <source>
        <dbReference type="EMBL" id="CAD1839497.1"/>
    </source>
</evidence>
<dbReference type="AlphaFoldDB" id="A0A6V7Q9C8"/>
<feature type="compositionally biased region" description="Basic residues" evidence="3">
    <location>
        <begin position="151"/>
        <end position="206"/>
    </location>
</feature>
<dbReference type="Pfam" id="PF13359">
    <property type="entry name" value="DDE_Tnp_4"/>
    <property type="match status" value="1"/>
</dbReference>
<accession>A0A6V7Q9C8</accession>
<reference evidence="5" key="1">
    <citation type="submission" date="2020-07" db="EMBL/GenBank/DDBJ databases">
        <authorList>
            <person name="Lin J."/>
        </authorList>
    </citation>
    <scope>NUCLEOTIDE SEQUENCE</scope>
</reference>
<feature type="domain" description="DDE Tnp4" evidence="4">
    <location>
        <begin position="240"/>
        <end position="379"/>
    </location>
</feature>
<keyword evidence="2" id="KW-0479">Metal-binding</keyword>
<feature type="compositionally biased region" description="Low complexity" evidence="3">
    <location>
        <begin position="24"/>
        <end position="38"/>
    </location>
</feature>